<feature type="compositionally biased region" description="Basic and acidic residues" evidence="1">
    <location>
        <begin position="240"/>
        <end position="250"/>
    </location>
</feature>
<evidence type="ECO:0000313" key="2">
    <source>
        <dbReference type="EMBL" id="CCC92631.1"/>
    </source>
</evidence>
<sequence>MTLDLVGKLHRTIYCDGCPPNFYEDFVRLLILKCGPIEGWDVAERLIVVFASVNSISTALTFNGTAFGDLGSSVTLWVATQPPPATVAQQAAITAGSVSKASEIKATLEAKERRLAAIRAELAPDIERDMQQENIDLKLRDLCVRQLTALCTLTSHGLSEMEKSVDESVTHVNSLRQLLESLNKRQARKTRPNQMRLQKVTGAPEVAAATSTPGDPQQVEEYSEIEKRVNVIVAPGEDDGQGRKRCREDV</sequence>
<name>G0UTB7_TRYCI</name>
<proteinExistence type="predicted"/>
<feature type="region of interest" description="Disordered" evidence="1">
    <location>
        <begin position="186"/>
        <end position="250"/>
    </location>
</feature>
<protein>
    <submittedName>
        <fullName evidence="2">Uncharacterized protein</fullName>
    </submittedName>
</protein>
<reference evidence="2" key="1">
    <citation type="journal article" date="2012" name="Proc. Natl. Acad. Sci. U.S.A.">
        <title>Antigenic diversity is generated by distinct evolutionary mechanisms in African trypanosome species.</title>
        <authorList>
            <person name="Jackson A.P."/>
            <person name="Berry A."/>
            <person name="Aslett M."/>
            <person name="Allison H.C."/>
            <person name="Burton P."/>
            <person name="Vavrova-Anderson J."/>
            <person name="Brown R."/>
            <person name="Browne H."/>
            <person name="Corton N."/>
            <person name="Hauser H."/>
            <person name="Gamble J."/>
            <person name="Gilderthorp R."/>
            <person name="Marcello L."/>
            <person name="McQuillan J."/>
            <person name="Otto T.D."/>
            <person name="Quail M.A."/>
            <person name="Sanders M.J."/>
            <person name="van Tonder A."/>
            <person name="Ginger M.L."/>
            <person name="Field M.C."/>
            <person name="Barry J.D."/>
            <person name="Hertz-Fowler C."/>
            <person name="Berriman M."/>
        </authorList>
    </citation>
    <scope>NUCLEOTIDE SEQUENCE</scope>
    <source>
        <strain evidence="2">IL3000</strain>
    </source>
</reference>
<dbReference type="AlphaFoldDB" id="G0UTB7"/>
<dbReference type="VEuPathDB" id="TriTrypDB:TcIL3000_9_250"/>
<gene>
    <name evidence="2" type="ORF">TCIL3000_9_250</name>
</gene>
<evidence type="ECO:0000256" key="1">
    <source>
        <dbReference type="SAM" id="MobiDB-lite"/>
    </source>
</evidence>
<organism evidence="2">
    <name type="scientific">Trypanosoma congolense (strain IL3000)</name>
    <dbReference type="NCBI Taxonomy" id="1068625"/>
    <lineage>
        <taxon>Eukaryota</taxon>
        <taxon>Discoba</taxon>
        <taxon>Euglenozoa</taxon>
        <taxon>Kinetoplastea</taxon>
        <taxon>Metakinetoplastina</taxon>
        <taxon>Trypanosomatida</taxon>
        <taxon>Trypanosomatidae</taxon>
        <taxon>Trypanosoma</taxon>
        <taxon>Nannomonas</taxon>
    </lineage>
</organism>
<dbReference type="EMBL" id="HE575322">
    <property type="protein sequence ID" value="CCC92631.1"/>
    <property type="molecule type" value="Genomic_DNA"/>
</dbReference>
<accession>G0UTB7</accession>